<dbReference type="OrthoDB" id="1592604at2759"/>
<dbReference type="SUPFAM" id="SSF53756">
    <property type="entry name" value="UDP-Glycosyltransferase/glycogen phosphorylase"/>
    <property type="match status" value="1"/>
</dbReference>
<comment type="caution">
    <text evidence="3">The sequence shown here is derived from an EMBL/GenBank/DDBJ whole genome shotgun (WGS) entry which is preliminary data.</text>
</comment>
<dbReference type="Proteomes" id="UP000886520">
    <property type="component" value="Chromosome 20"/>
</dbReference>
<dbReference type="AlphaFoldDB" id="A0A9D4Z7T1"/>
<evidence type="ECO:0000313" key="3">
    <source>
        <dbReference type="EMBL" id="KAI5063832.1"/>
    </source>
</evidence>
<name>A0A9D4Z7T1_ADICA</name>
<evidence type="ECO:0000313" key="4">
    <source>
        <dbReference type="Proteomes" id="UP000886520"/>
    </source>
</evidence>
<keyword evidence="2" id="KW-0472">Membrane</keyword>
<feature type="transmembrane region" description="Helical" evidence="2">
    <location>
        <begin position="107"/>
        <end position="130"/>
    </location>
</feature>
<feature type="region of interest" description="Disordered" evidence="1">
    <location>
        <begin position="1054"/>
        <end position="1078"/>
    </location>
</feature>
<keyword evidence="4" id="KW-1185">Reference proteome</keyword>
<organism evidence="3 4">
    <name type="scientific">Adiantum capillus-veneris</name>
    <name type="common">Maidenhair fern</name>
    <dbReference type="NCBI Taxonomy" id="13818"/>
    <lineage>
        <taxon>Eukaryota</taxon>
        <taxon>Viridiplantae</taxon>
        <taxon>Streptophyta</taxon>
        <taxon>Embryophyta</taxon>
        <taxon>Tracheophyta</taxon>
        <taxon>Polypodiopsida</taxon>
        <taxon>Polypodiidae</taxon>
        <taxon>Polypodiales</taxon>
        <taxon>Pteridineae</taxon>
        <taxon>Pteridaceae</taxon>
        <taxon>Vittarioideae</taxon>
        <taxon>Adiantum</taxon>
    </lineage>
</organism>
<sequence length="1078" mass="122605">MATGSSWDNIDGLLEAGFSSRGNSKRIDNGSAGRGNGYPVKRYPAAGRPIGTAGDSLNCTVREENGLDAHKGNVQLLVRSSRSLPGRSIKLDGENGNSKGRSCICSILILVVLCCFLAEVVLQGSVMMLWKQTDFSKNSGNLKAMEFDYVLEGPKRYALEYKLRFDPWMLEDRVLQQRDSAARMRMLEQTALRSPYLALVCANLYVTPDSLYLLTIARWVQALGYNLQLFSFEEGPLRKVWEEQGVLVERFSSSPGGLYADWSKFEGVIVSSLDAKHVFTSFLQEPFKRTVVIWAILEDTLGKRLSLYERDGPSHLIYEWKQTFARADVVVFPHYSSAMMHTLLDTGNFLVFPGSPKDTWDVKSYMKLQKRGNVRQALGFSPRDTVLTVVGSPFTYKGVWREHAMIMQAVLPIFEKNKKMNRKDDPALKLIFVGSNSGRSYSKVVQVMASHLGVEDGAVSYFKDDVDDVIGLLWAADVVIYSSLRKEQEFPRILLQAVALERFVLAPNLTIIQDFLIDGSGSLLYPAGDLNALSGKIALSISKCSNQDQAVSSAGLVHATTLMVHNVFKGYADLLENVLAFPSGTMVPKPKSEVSSSLTADWQWELVNGINNYEIGSVLVEGNQAVSDLVYTIERQLNATRNNSQSFEENEEDYDILTQDEWEEEKAIVLSDDLERKEEEQVEERHELLRGSWEDVYKVVKKMERLKNTELHERDDGELERTGQPICIYEPYYGIGASVFVHQNDPTYRGVSLLSRQKRPVHDDIDVAVRLPLLNNTYYEEVLCEFGALFAIANRIDRVHKNSWIGFQSWKAFGRKASLSIEAEKNLRDAVKIAEHGDAFYFWGHIAEDQSVLSIHDDFWSYCDLINNNSCRSVFMDVFKQMYGLPSTWASLPPMPVDGGKWSALHCWAMPTSSFLEFVMFARMFVDALDWQHHTEHHDGGRCCLGVSNSEVKHCYCRLLDLLVNVWAYHSARVMIFVDPKTGIMREQHPLEGRQGQMWVKYFVYSTLKSMDEDLAEEFDDGQHDGRLWPQTGEVYWQGMFERERREHINQRLEKKKKNKERLKRIQSRYRQKPLAGG</sequence>
<dbReference type="Pfam" id="PF13692">
    <property type="entry name" value="Glyco_trans_1_4"/>
    <property type="match status" value="1"/>
</dbReference>
<dbReference type="PANTHER" id="PTHR46635:SF2">
    <property type="entry name" value="GLYCOSYL TRANSFERASE FAMILY 1 DOMAIN-CONTAINING PROTEIN"/>
    <property type="match status" value="1"/>
</dbReference>
<dbReference type="EMBL" id="JABFUD020000020">
    <property type="protein sequence ID" value="KAI5063832.1"/>
    <property type="molecule type" value="Genomic_DNA"/>
</dbReference>
<evidence type="ECO:0000256" key="2">
    <source>
        <dbReference type="SAM" id="Phobius"/>
    </source>
</evidence>
<protein>
    <recommendedName>
        <fullName evidence="5">Glycosyl transferase family 1 domain-containing protein</fullName>
    </recommendedName>
</protein>
<gene>
    <name evidence="3" type="ORF">GOP47_0020502</name>
</gene>
<keyword evidence="2" id="KW-1133">Transmembrane helix</keyword>
<reference evidence="3" key="1">
    <citation type="submission" date="2021-01" db="EMBL/GenBank/DDBJ databases">
        <title>Adiantum capillus-veneris genome.</title>
        <authorList>
            <person name="Fang Y."/>
            <person name="Liao Q."/>
        </authorList>
    </citation>
    <scope>NUCLEOTIDE SEQUENCE</scope>
    <source>
        <strain evidence="3">H3</strain>
        <tissue evidence="3">Leaf</tissue>
    </source>
</reference>
<dbReference type="PANTHER" id="PTHR46635">
    <property type="entry name" value="GLYCOSYL TRANSFERASE FAMILY 1 PROTEIN"/>
    <property type="match status" value="1"/>
</dbReference>
<keyword evidence="2" id="KW-0812">Transmembrane</keyword>
<proteinExistence type="predicted"/>
<accession>A0A9D4Z7T1</accession>
<evidence type="ECO:0008006" key="5">
    <source>
        <dbReference type="Google" id="ProtNLM"/>
    </source>
</evidence>
<evidence type="ECO:0000256" key="1">
    <source>
        <dbReference type="SAM" id="MobiDB-lite"/>
    </source>
</evidence>
<feature type="compositionally biased region" description="Basic residues" evidence="1">
    <location>
        <begin position="1054"/>
        <end position="1072"/>
    </location>
</feature>
<dbReference type="Gene3D" id="3.40.50.2000">
    <property type="entry name" value="Glycogen Phosphorylase B"/>
    <property type="match status" value="1"/>
</dbReference>